<dbReference type="InterPro" id="IPR037401">
    <property type="entry name" value="SnoaL-like"/>
</dbReference>
<evidence type="ECO:0000313" key="2">
    <source>
        <dbReference type="EMBL" id="OIJ65038.1"/>
    </source>
</evidence>
<feature type="domain" description="SnoaL-like" evidence="1">
    <location>
        <begin position="12"/>
        <end position="118"/>
    </location>
</feature>
<name>A0A1J4NV81_9ACTN</name>
<dbReference type="InterPro" id="IPR032710">
    <property type="entry name" value="NTF2-like_dom_sf"/>
</dbReference>
<dbReference type="Proteomes" id="UP000034196">
    <property type="component" value="Unassembled WGS sequence"/>
</dbReference>
<sequence length="131" mass="14206">MEANKKLVSDFYVEVFGPMNPEAVKKFVADDYLQHASHMPQGRAGLERYVAELARQAPPPPAGTAPAGPPAPAVLHAEGDMVVIAGELPQPLLDGSGGTWTFYAYDAYRVRDGKLAEHWSGIDKHARPRTP</sequence>
<reference evidence="2" key="1">
    <citation type="submission" date="2016-10" db="EMBL/GenBank/DDBJ databases">
        <title>Genome sequence of Streptomyces mangrovisoli MUSC 149.</title>
        <authorList>
            <person name="Lee L.-H."/>
            <person name="Ser H.-L."/>
        </authorList>
    </citation>
    <scope>NUCLEOTIDE SEQUENCE [LARGE SCALE GENOMIC DNA]</scope>
    <source>
        <strain evidence="2">MUSC 149</strain>
    </source>
</reference>
<protein>
    <recommendedName>
        <fullName evidence="1">SnoaL-like domain-containing protein</fullName>
    </recommendedName>
</protein>
<dbReference type="EMBL" id="LAVA02000066">
    <property type="protein sequence ID" value="OIJ65038.1"/>
    <property type="molecule type" value="Genomic_DNA"/>
</dbReference>
<dbReference type="Pfam" id="PF12680">
    <property type="entry name" value="SnoaL_2"/>
    <property type="match status" value="1"/>
</dbReference>
<dbReference type="AlphaFoldDB" id="A0A1J4NV81"/>
<gene>
    <name evidence="2" type="ORF">WN71_025730</name>
</gene>
<evidence type="ECO:0000313" key="3">
    <source>
        <dbReference type="Proteomes" id="UP000034196"/>
    </source>
</evidence>
<accession>A0A1J4NV81</accession>
<comment type="caution">
    <text evidence="2">The sequence shown here is derived from an EMBL/GenBank/DDBJ whole genome shotgun (WGS) entry which is preliminary data.</text>
</comment>
<keyword evidence="3" id="KW-1185">Reference proteome</keyword>
<organism evidence="2 3">
    <name type="scientific">Streptomyces mangrovisoli</name>
    <dbReference type="NCBI Taxonomy" id="1428628"/>
    <lineage>
        <taxon>Bacteria</taxon>
        <taxon>Bacillati</taxon>
        <taxon>Actinomycetota</taxon>
        <taxon>Actinomycetes</taxon>
        <taxon>Kitasatosporales</taxon>
        <taxon>Streptomycetaceae</taxon>
        <taxon>Streptomyces</taxon>
    </lineage>
</organism>
<proteinExistence type="predicted"/>
<evidence type="ECO:0000259" key="1">
    <source>
        <dbReference type="Pfam" id="PF12680"/>
    </source>
</evidence>
<dbReference type="SUPFAM" id="SSF54427">
    <property type="entry name" value="NTF2-like"/>
    <property type="match status" value="1"/>
</dbReference>
<dbReference type="Gene3D" id="3.10.450.50">
    <property type="match status" value="1"/>
</dbReference>